<sequence>MAYPPQPPQPHQPQGPWGPQAQGAPQGPGQQPPQPGYGQQGPYGRQQGPTAPQPPGHGQGGGTPYGPPQNPYGQQNPHIPQGQYPQSQYPQHNPYGPGGQHRPPPQRNNGLIIGLSVALGALLLGGGTIGAVAYLGSPDPAPTVALQSAAPSAPATTPQQSDPPSATPSDPPSSDPSTPPSDTPPTSKRAQPGSPITHNEFDDWNFGLSGVKFKANKVGGWTYNTCDPVDGEGVLARYDCERAIEIAYSAYGGHLKAVQLMMAFPNDKAAKNTATRLAKLTSDAVTWRKDKAHTRYAYGKIRSGASKKYLIITIVTADKSAKSQAEKFHAYLQTDHASYFLMRDLTITS</sequence>
<evidence type="ECO:0000256" key="1">
    <source>
        <dbReference type="SAM" id="MobiDB-lite"/>
    </source>
</evidence>
<feature type="compositionally biased region" description="Low complexity" evidence="1">
    <location>
        <begin position="147"/>
        <end position="164"/>
    </location>
</feature>
<organism evidence="3 4">
    <name type="scientific">Nonomuraea polychroma</name>
    <dbReference type="NCBI Taxonomy" id="46176"/>
    <lineage>
        <taxon>Bacteria</taxon>
        <taxon>Bacillati</taxon>
        <taxon>Actinomycetota</taxon>
        <taxon>Actinomycetes</taxon>
        <taxon>Streptosporangiales</taxon>
        <taxon>Streptosporangiaceae</taxon>
        <taxon>Nonomuraea</taxon>
    </lineage>
</organism>
<dbReference type="RefSeq" id="WP_127940030.1">
    <property type="nucleotide sequence ID" value="NZ_SAUN01000001.1"/>
</dbReference>
<reference evidence="3 4" key="1">
    <citation type="submission" date="2019-01" db="EMBL/GenBank/DDBJ databases">
        <title>Sequencing the genomes of 1000 actinobacteria strains.</title>
        <authorList>
            <person name="Klenk H.-P."/>
        </authorList>
    </citation>
    <scope>NUCLEOTIDE SEQUENCE [LARGE SCALE GENOMIC DNA]</scope>
    <source>
        <strain evidence="3 4">DSM 43925</strain>
    </source>
</reference>
<feature type="region of interest" description="Disordered" evidence="1">
    <location>
        <begin position="145"/>
        <end position="201"/>
    </location>
</feature>
<dbReference type="Proteomes" id="UP000284824">
    <property type="component" value="Unassembled WGS sequence"/>
</dbReference>
<evidence type="ECO:0000313" key="3">
    <source>
        <dbReference type="EMBL" id="RVX47624.1"/>
    </source>
</evidence>
<keyword evidence="4" id="KW-1185">Reference proteome</keyword>
<name>A0A438MP15_9ACTN</name>
<keyword evidence="2" id="KW-0472">Membrane</keyword>
<dbReference type="AlphaFoldDB" id="A0A438MP15"/>
<keyword evidence="2" id="KW-0812">Transmembrane</keyword>
<feature type="transmembrane region" description="Helical" evidence="2">
    <location>
        <begin position="111"/>
        <end position="135"/>
    </location>
</feature>
<comment type="caution">
    <text evidence="3">The sequence shown here is derived from an EMBL/GenBank/DDBJ whole genome shotgun (WGS) entry which is preliminary data.</text>
</comment>
<protein>
    <submittedName>
        <fullName evidence="3">Uncharacterized protein</fullName>
    </submittedName>
</protein>
<dbReference type="EMBL" id="SAUN01000001">
    <property type="protein sequence ID" value="RVX47624.1"/>
    <property type="molecule type" value="Genomic_DNA"/>
</dbReference>
<gene>
    <name evidence="3" type="ORF">EDD27_10563</name>
</gene>
<feature type="compositionally biased region" description="Pro residues" evidence="1">
    <location>
        <begin position="1"/>
        <end position="13"/>
    </location>
</feature>
<feature type="compositionally biased region" description="Low complexity" evidence="1">
    <location>
        <begin position="14"/>
        <end position="29"/>
    </location>
</feature>
<evidence type="ECO:0000256" key="2">
    <source>
        <dbReference type="SAM" id="Phobius"/>
    </source>
</evidence>
<feature type="compositionally biased region" description="Low complexity" evidence="1">
    <location>
        <begin position="71"/>
        <end position="95"/>
    </location>
</feature>
<dbReference type="OrthoDB" id="4537560at2"/>
<evidence type="ECO:0000313" key="4">
    <source>
        <dbReference type="Proteomes" id="UP000284824"/>
    </source>
</evidence>
<feature type="compositionally biased region" description="Pro residues" evidence="1">
    <location>
        <begin position="165"/>
        <end position="183"/>
    </location>
</feature>
<keyword evidence="2" id="KW-1133">Transmembrane helix</keyword>
<proteinExistence type="predicted"/>
<feature type="compositionally biased region" description="Low complexity" evidence="1">
    <location>
        <begin position="36"/>
        <end position="50"/>
    </location>
</feature>
<feature type="region of interest" description="Disordered" evidence="1">
    <location>
        <begin position="1"/>
        <end position="109"/>
    </location>
</feature>
<accession>A0A438MP15</accession>